<dbReference type="EMBL" id="JMPJ01000069">
    <property type="protein sequence ID" value="KFC78267.1"/>
    <property type="molecule type" value="Genomic_DNA"/>
</dbReference>
<keyword evidence="4" id="KW-1185">Reference proteome</keyword>
<comment type="caution">
    <text evidence="3">The sequence shown here is derived from an EMBL/GenBank/DDBJ whole genome shotgun (WGS) entry which is preliminary data.</text>
</comment>
<organism evidence="3 4">
    <name type="scientific">Ewingella americana (strain ATCC 33852 / DSM 4580 / CCUG 14506 / JCM 5911 / LMG 7869 / NCTC 12157 / CDC 1468-78)</name>
    <dbReference type="NCBI Taxonomy" id="910964"/>
    <lineage>
        <taxon>Bacteria</taxon>
        <taxon>Pseudomonadati</taxon>
        <taxon>Pseudomonadota</taxon>
        <taxon>Gammaproteobacteria</taxon>
        <taxon>Enterobacterales</taxon>
        <taxon>Yersiniaceae</taxon>
        <taxon>Ewingella</taxon>
    </lineage>
</organism>
<sequence>MKRCYGLVAAIPLLFAVQAATANTVTVPDRNQQLLSNPSQERMQQQQQTNSQIQQQKLQQDLRNNQQQQQLRLRSQIQSNQQRLQTQQLNRPGQPLQQN</sequence>
<dbReference type="GeneID" id="78383034"/>
<accession>A0A085G3H2</accession>
<feature type="chain" id="PRO_5001790816" description="Outer membrane protein" evidence="2">
    <location>
        <begin position="23"/>
        <end position="99"/>
    </location>
</feature>
<dbReference type="AlphaFoldDB" id="A0A085G3H2"/>
<dbReference type="InterPro" id="IPR020158">
    <property type="entry name" value="DUF2756"/>
</dbReference>
<feature type="signal peptide" evidence="2">
    <location>
        <begin position="1"/>
        <end position="22"/>
    </location>
</feature>
<dbReference type="RefSeq" id="WP_034794884.1">
    <property type="nucleotide sequence ID" value="NZ_JMPJ01000069.1"/>
</dbReference>
<reference evidence="3 4" key="1">
    <citation type="submission" date="2014-05" db="EMBL/GenBank/DDBJ databases">
        <title>ATOL: Assembling a taxonomically balanced genome-scale reconstruction of the evolutionary history of the Enterobacteriaceae.</title>
        <authorList>
            <person name="Plunkett G.III."/>
            <person name="Neeno-Eckwall E.C."/>
            <person name="Glasner J.D."/>
            <person name="Perna N.T."/>
        </authorList>
    </citation>
    <scope>NUCLEOTIDE SEQUENCE [LARGE SCALE GENOMIC DNA]</scope>
    <source>
        <strain evidence="3 4">ATCC 33852</strain>
    </source>
</reference>
<dbReference type="Pfam" id="PF10956">
    <property type="entry name" value="DUF2756"/>
    <property type="match status" value="1"/>
</dbReference>
<evidence type="ECO:0000256" key="1">
    <source>
        <dbReference type="SAM" id="MobiDB-lite"/>
    </source>
</evidence>
<evidence type="ECO:0000313" key="4">
    <source>
        <dbReference type="Proteomes" id="UP000028640"/>
    </source>
</evidence>
<dbReference type="STRING" id="910964.GEAM_3876"/>
<protein>
    <recommendedName>
        <fullName evidence="5">Outer membrane protein</fullName>
    </recommendedName>
</protein>
<proteinExistence type="predicted"/>
<dbReference type="Proteomes" id="UP000028640">
    <property type="component" value="Unassembled WGS sequence"/>
</dbReference>
<keyword evidence="2" id="KW-0732">Signal</keyword>
<evidence type="ECO:0008006" key="5">
    <source>
        <dbReference type="Google" id="ProtNLM"/>
    </source>
</evidence>
<evidence type="ECO:0000313" key="3">
    <source>
        <dbReference type="EMBL" id="KFC78267.1"/>
    </source>
</evidence>
<gene>
    <name evidence="3" type="ORF">GEAM_3876</name>
</gene>
<feature type="region of interest" description="Disordered" evidence="1">
    <location>
        <begin position="31"/>
        <end position="99"/>
    </location>
</feature>
<name>A0A085G3H2_EWIA3</name>
<evidence type="ECO:0000256" key="2">
    <source>
        <dbReference type="SAM" id="SignalP"/>
    </source>
</evidence>
<dbReference type="eggNOG" id="ENOG5033N8G">
    <property type="taxonomic scope" value="Bacteria"/>
</dbReference>
<feature type="compositionally biased region" description="Low complexity" evidence="1">
    <location>
        <begin position="36"/>
        <end position="91"/>
    </location>
</feature>